<comment type="caution">
    <text evidence="1">The sequence shown here is derived from an EMBL/GenBank/DDBJ whole genome shotgun (WGS) entry which is preliminary data.</text>
</comment>
<dbReference type="Proteomes" id="UP000674179">
    <property type="component" value="Chromosome 32"/>
</dbReference>
<sequence length="122" mass="13534">MSVSPQPEDDSALVVRLIEEDLFLNHIDTCNGSNGAEISADHRYLIENVFPILVPALQDLIKVYRGQMTPNDTGGSTANDSKADPVMWLAQYLLRNSGTSRLAHHPFQRINKAALNRESTTE</sequence>
<dbReference type="KEGG" id="lenr:94169616"/>
<dbReference type="CDD" id="cd22968">
    <property type="entry name" value="DD_EFCAB5"/>
    <property type="match status" value="1"/>
</dbReference>
<dbReference type="AlphaFoldDB" id="A0A836GF60"/>
<organism evidence="1 2">
    <name type="scientific">Leishmania enriettii</name>
    <dbReference type="NCBI Taxonomy" id="5663"/>
    <lineage>
        <taxon>Eukaryota</taxon>
        <taxon>Discoba</taxon>
        <taxon>Euglenozoa</taxon>
        <taxon>Kinetoplastea</taxon>
        <taxon>Metakinetoplastina</taxon>
        <taxon>Trypanosomatida</taxon>
        <taxon>Trypanosomatidae</taxon>
        <taxon>Leishmaniinae</taxon>
        <taxon>Leishmania</taxon>
    </lineage>
</organism>
<protein>
    <submittedName>
        <fullName evidence="1">Uncharacterized protein</fullName>
    </submittedName>
</protein>
<name>A0A836GF60_LEIEN</name>
<proteinExistence type="predicted"/>
<dbReference type="OrthoDB" id="2155538at2759"/>
<evidence type="ECO:0000313" key="1">
    <source>
        <dbReference type="EMBL" id="KAG5471039.1"/>
    </source>
</evidence>
<dbReference type="GeneID" id="94169616"/>
<keyword evidence="2" id="KW-1185">Reference proteome</keyword>
<evidence type="ECO:0000313" key="2">
    <source>
        <dbReference type="Proteomes" id="UP000674179"/>
    </source>
</evidence>
<dbReference type="Gene3D" id="1.20.890.10">
    <property type="entry name" value="cAMP-dependent protein kinase regulatory subunit, dimerization-anchoring domain"/>
    <property type="match status" value="1"/>
</dbReference>
<dbReference type="EMBL" id="JAFHKP010000032">
    <property type="protein sequence ID" value="KAG5471039.1"/>
    <property type="molecule type" value="Genomic_DNA"/>
</dbReference>
<reference evidence="1 2" key="1">
    <citation type="submission" date="2021-02" db="EMBL/GenBank/DDBJ databases">
        <title>Leishmania (Mundinia) enrietti genome sequencing and assembly.</title>
        <authorList>
            <person name="Almutairi H."/>
            <person name="Gatherer D."/>
        </authorList>
    </citation>
    <scope>NUCLEOTIDE SEQUENCE [LARGE SCALE GENOMIC DNA]</scope>
    <source>
        <strain evidence="1">CUR178</strain>
    </source>
</reference>
<dbReference type="RefSeq" id="XP_067690209.1">
    <property type="nucleotide sequence ID" value="XM_067834106.1"/>
</dbReference>
<gene>
    <name evidence="1" type="ORF">CUR178_02346</name>
</gene>
<accession>A0A836GF60</accession>